<keyword evidence="1" id="KW-0812">Transmembrane</keyword>
<feature type="transmembrane region" description="Helical" evidence="1">
    <location>
        <begin position="151"/>
        <end position="169"/>
    </location>
</feature>
<keyword evidence="1" id="KW-1133">Transmembrane helix</keyword>
<comment type="caution">
    <text evidence="3">The sequence shown here is derived from an EMBL/GenBank/DDBJ whole genome shotgun (WGS) entry which is preliminary data.</text>
</comment>
<feature type="transmembrane region" description="Helical" evidence="1">
    <location>
        <begin position="190"/>
        <end position="214"/>
    </location>
</feature>
<proteinExistence type="predicted"/>
<evidence type="ECO:0000313" key="3">
    <source>
        <dbReference type="EMBL" id="KAJ6245179.1"/>
    </source>
</evidence>
<evidence type="ECO:0000256" key="2">
    <source>
        <dbReference type="SAM" id="SignalP"/>
    </source>
</evidence>
<feature type="signal peptide" evidence="2">
    <location>
        <begin position="1"/>
        <end position="25"/>
    </location>
</feature>
<evidence type="ECO:0008006" key="5">
    <source>
        <dbReference type="Google" id="ProtNLM"/>
    </source>
</evidence>
<evidence type="ECO:0000256" key="1">
    <source>
        <dbReference type="SAM" id="Phobius"/>
    </source>
</evidence>
<feature type="chain" id="PRO_5046103833" description="Serpentine receptor class gamma" evidence="2">
    <location>
        <begin position="26"/>
        <end position="270"/>
    </location>
</feature>
<dbReference type="EMBL" id="JAOAOG010000148">
    <property type="protein sequence ID" value="KAJ6245179.1"/>
    <property type="molecule type" value="Genomic_DNA"/>
</dbReference>
<protein>
    <recommendedName>
        <fullName evidence="5">Serpentine receptor class gamma</fullName>
    </recommendedName>
</protein>
<keyword evidence="2" id="KW-0732">Signal</keyword>
<keyword evidence="1" id="KW-0472">Membrane</keyword>
<evidence type="ECO:0000313" key="4">
    <source>
        <dbReference type="Proteomes" id="UP001150062"/>
    </source>
</evidence>
<keyword evidence="4" id="KW-1185">Reference proteome</keyword>
<accession>A0ABQ8YKR7</accession>
<feature type="transmembrane region" description="Helical" evidence="1">
    <location>
        <begin position="44"/>
        <end position="65"/>
    </location>
</feature>
<feature type="transmembrane region" description="Helical" evidence="1">
    <location>
        <begin position="220"/>
        <end position="246"/>
    </location>
</feature>
<feature type="transmembrane region" description="Helical" evidence="1">
    <location>
        <begin position="119"/>
        <end position="139"/>
    </location>
</feature>
<feature type="transmembrane region" description="Helical" evidence="1">
    <location>
        <begin position="77"/>
        <end position="98"/>
    </location>
</feature>
<gene>
    <name evidence="3" type="ORF">M0813_02292</name>
</gene>
<reference evidence="3" key="1">
    <citation type="submission" date="2022-08" db="EMBL/GenBank/DDBJ databases">
        <title>Novel sulfate-reducing endosymbionts in the free-living metamonad Anaeramoeba.</title>
        <authorList>
            <person name="Jerlstrom-Hultqvist J."/>
            <person name="Cepicka I."/>
            <person name="Gallot-Lavallee L."/>
            <person name="Salas-Leiva D."/>
            <person name="Curtis B.A."/>
            <person name="Zahonova K."/>
            <person name="Pipaliya S."/>
            <person name="Dacks J."/>
            <person name="Roger A.J."/>
        </authorList>
    </citation>
    <scope>NUCLEOTIDE SEQUENCE</scope>
    <source>
        <strain evidence="3">Schooner1</strain>
    </source>
</reference>
<name>A0ABQ8YKR7_9EUKA</name>
<sequence>MEEKSQKYTVLIILDCLLLLPCVLSTKRIITQNKKGFEKSYHNFFYFCVFVSTWGLFFTVLVYLSDLKLMEKVSIEIFFQLFVVVLLYGVYTLVVIQSNLYYNCKYKDEKIAKAKTKKIFYIVTFFVILVLAFQVPNFFVSKIKTFATLKVVQYSILVLPMVIDFYYYFKIRSAIKNVSDMLMMKQMRKLFWVILVCTLILITTLVLLLITQFYPKKLNSLWTLIFYISSASFTALPPFIIMLVIFRPAKFQSDPLLLSENSSDSDISLV</sequence>
<dbReference type="Proteomes" id="UP001150062">
    <property type="component" value="Unassembled WGS sequence"/>
</dbReference>
<organism evidence="3 4">
    <name type="scientific">Anaeramoeba flamelloides</name>
    <dbReference type="NCBI Taxonomy" id="1746091"/>
    <lineage>
        <taxon>Eukaryota</taxon>
        <taxon>Metamonada</taxon>
        <taxon>Anaeramoebidae</taxon>
        <taxon>Anaeramoeba</taxon>
    </lineage>
</organism>